<dbReference type="PANTHER" id="PTHR43428:SF1">
    <property type="entry name" value="ARSENATE REDUCTASE"/>
    <property type="match status" value="1"/>
</dbReference>
<feature type="compositionally biased region" description="Basic and acidic residues" evidence="2">
    <location>
        <begin position="174"/>
        <end position="190"/>
    </location>
</feature>
<evidence type="ECO:0000313" key="6">
    <source>
        <dbReference type="Proteomes" id="UP000231962"/>
    </source>
</evidence>
<dbReference type="EMBL" id="NPDY01000001">
    <property type="protein sequence ID" value="PJZ71440.1"/>
    <property type="molecule type" value="Genomic_DNA"/>
</dbReference>
<dbReference type="EMBL" id="NPDZ01000001">
    <property type="protein sequence ID" value="PJZ74974.1"/>
    <property type="molecule type" value="Genomic_DNA"/>
</dbReference>
<dbReference type="RefSeq" id="WP_100712426.1">
    <property type="nucleotide sequence ID" value="NZ_NPDY01000001.1"/>
</dbReference>
<dbReference type="SMART" id="SM00226">
    <property type="entry name" value="LMWPc"/>
    <property type="match status" value="1"/>
</dbReference>
<organism evidence="5 7">
    <name type="scientific">Leptospira perolatii</name>
    <dbReference type="NCBI Taxonomy" id="2023191"/>
    <lineage>
        <taxon>Bacteria</taxon>
        <taxon>Pseudomonadati</taxon>
        <taxon>Spirochaetota</taxon>
        <taxon>Spirochaetia</taxon>
        <taxon>Leptospirales</taxon>
        <taxon>Leptospiraceae</taxon>
        <taxon>Leptospira</taxon>
    </lineage>
</organism>
<evidence type="ECO:0000313" key="5">
    <source>
        <dbReference type="EMBL" id="PJZ74974.1"/>
    </source>
</evidence>
<keyword evidence="6" id="KW-1185">Reference proteome</keyword>
<evidence type="ECO:0000256" key="1">
    <source>
        <dbReference type="ARBA" id="ARBA00022849"/>
    </source>
</evidence>
<evidence type="ECO:0000259" key="3">
    <source>
        <dbReference type="SMART" id="SM00226"/>
    </source>
</evidence>
<feature type="region of interest" description="Disordered" evidence="2">
    <location>
        <begin position="169"/>
        <end position="190"/>
    </location>
</feature>
<comment type="caution">
    <text evidence="5">The sequence shown here is derived from an EMBL/GenBank/DDBJ whole genome shotgun (WGS) entry which is preliminary data.</text>
</comment>
<evidence type="ECO:0000313" key="4">
    <source>
        <dbReference type="EMBL" id="PJZ71440.1"/>
    </source>
</evidence>
<dbReference type="PANTHER" id="PTHR43428">
    <property type="entry name" value="ARSENATE REDUCTASE"/>
    <property type="match status" value="1"/>
</dbReference>
<feature type="domain" description="Phosphotyrosine protein phosphatase I" evidence="3">
    <location>
        <begin position="47"/>
        <end position="208"/>
    </location>
</feature>
<dbReference type="AlphaFoldDB" id="A0A2M9ZSH3"/>
<reference evidence="6 7" key="1">
    <citation type="submission" date="2017-07" db="EMBL/GenBank/DDBJ databases">
        <title>Leptospira spp. isolated from tropical soils.</title>
        <authorList>
            <person name="Thibeaux R."/>
            <person name="Iraola G."/>
            <person name="Ferres I."/>
            <person name="Bierque E."/>
            <person name="Girault D."/>
            <person name="Soupe-Gilbert M.-E."/>
            <person name="Picardeau M."/>
            <person name="Goarant C."/>
        </authorList>
    </citation>
    <scope>NUCLEOTIDE SEQUENCE [LARGE SCALE GENOMIC DNA]</scope>
    <source>
        <strain evidence="5 7">FH1-B-B1</strain>
        <strain evidence="4 6">FH1-B-C1</strain>
    </source>
</reference>
<dbReference type="InterPro" id="IPR023485">
    <property type="entry name" value="Ptyr_pPase"/>
</dbReference>
<evidence type="ECO:0000313" key="7">
    <source>
        <dbReference type="Proteomes" id="UP000231990"/>
    </source>
</evidence>
<accession>A0A2M9ZSH3</accession>
<dbReference type="GO" id="GO:0046685">
    <property type="term" value="P:response to arsenic-containing substance"/>
    <property type="evidence" value="ECO:0007669"/>
    <property type="project" value="UniProtKB-KW"/>
</dbReference>
<dbReference type="OrthoDB" id="9784339at2"/>
<dbReference type="InterPro" id="IPR036196">
    <property type="entry name" value="Ptyr_pPase_sf"/>
</dbReference>
<name>A0A2M9ZSH3_9LEPT</name>
<evidence type="ECO:0000256" key="2">
    <source>
        <dbReference type="SAM" id="MobiDB-lite"/>
    </source>
</evidence>
<dbReference type="Gene3D" id="3.40.50.2300">
    <property type="match status" value="1"/>
</dbReference>
<dbReference type="SUPFAM" id="SSF52788">
    <property type="entry name" value="Phosphotyrosine protein phosphatases I"/>
    <property type="match status" value="1"/>
</dbReference>
<proteinExistence type="predicted"/>
<dbReference type="Proteomes" id="UP000231962">
    <property type="component" value="Unassembled WGS sequence"/>
</dbReference>
<dbReference type="Proteomes" id="UP000231990">
    <property type="component" value="Unassembled WGS sequence"/>
</dbReference>
<sequence length="210" mass="23423">MNELFSKINEYLKKIESNGKEITTERKEILKSLAFKVQESLHDKGKANLVFVCTHNSRRSQLAQALGACIPQFYDIPGVKSFSGGTEVTEIYPTVISCLENVGYRIENEGPPRNPKYSFRWAEGGPALMGFSKKISDATNPNSEFIAVMVCSDADSSCPYVPGAESRVSLPYNDPKKSDGTSDEEQKYSETRDLISKELSFVFKLVKENL</sequence>
<keyword evidence="1" id="KW-0059">Arsenical resistance</keyword>
<protein>
    <recommendedName>
        <fullName evidence="3">Phosphotyrosine protein phosphatase I domain-containing protein</fullName>
    </recommendedName>
</protein>
<gene>
    <name evidence="4" type="ORF">CH360_02780</name>
    <name evidence="5" type="ORF">CH373_02780</name>
</gene>